<dbReference type="InterPro" id="IPR000504">
    <property type="entry name" value="RRM_dom"/>
</dbReference>
<reference evidence="3" key="1">
    <citation type="submission" date="2020-01" db="EMBL/GenBank/DDBJ databases">
        <authorList>
            <person name="Mishra B."/>
        </authorList>
    </citation>
    <scope>NUCLEOTIDE SEQUENCE [LARGE SCALE GENOMIC DNA]</scope>
</reference>
<comment type="caution">
    <text evidence="3">The sequence shown here is derived from an EMBL/GenBank/DDBJ whole genome shotgun (WGS) entry which is preliminary data.</text>
</comment>
<gene>
    <name evidence="3" type="ORF">MERR_LOCUS31554</name>
</gene>
<proteinExistence type="predicted"/>
<dbReference type="GO" id="GO:0003723">
    <property type="term" value="F:RNA binding"/>
    <property type="evidence" value="ECO:0007669"/>
    <property type="project" value="UniProtKB-UniRule"/>
</dbReference>
<dbReference type="PROSITE" id="PS50102">
    <property type="entry name" value="RRM"/>
    <property type="match status" value="1"/>
</dbReference>
<dbReference type="AlphaFoldDB" id="A0A6D2K8X2"/>
<dbReference type="Proteomes" id="UP000467841">
    <property type="component" value="Unassembled WGS sequence"/>
</dbReference>
<protein>
    <recommendedName>
        <fullName evidence="2">RRM domain-containing protein</fullName>
    </recommendedName>
</protein>
<accession>A0A6D2K8X2</accession>
<keyword evidence="1" id="KW-0694">RNA-binding</keyword>
<dbReference type="EMBL" id="CACVBM020001296">
    <property type="protein sequence ID" value="CAA7044319.1"/>
    <property type="molecule type" value="Genomic_DNA"/>
</dbReference>
<name>A0A6D2K8X2_9BRAS</name>
<feature type="domain" description="RRM" evidence="2">
    <location>
        <begin position="8"/>
        <end position="88"/>
    </location>
</feature>
<dbReference type="OrthoDB" id="1110426at2759"/>
<keyword evidence="4" id="KW-1185">Reference proteome</keyword>
<sequence>MMLGKRFDLMAVKGYDRSLSRKSIKRALREKFSSCGEVSQVELYAHKRNRESAFACFFISGQGAKEKALQLNGSDMGGFKLVVEYAYRSKPHRRRDIPIGLPPLRERLSDPNWREKYYSRYRTRSRLCNVEKKKEE</sequence>
<organism evidence="3 4">
    <name type="scientific">Microthlaspi erraticum</name>
    <dbReference type="NCBI Taxonomy" id="1685480"/>
    <lineage>
        <taxon>Eukaryota</taxon>
        <taxon>Viridiplantae</taxon>
        <taxon>Streptophyta</taxon>
        <taxon>Embryophyta</taxon>
        <taxon>Tracheophyta</taxon>
        <taxon>Spermatophyta</taxon>
        <taxon>Magnoliopsida</taxon>
        <taxon>eudicotyledons</taxon>
        <taxon>Gunneridae</taxon>
        <taxon>Pentapetalae</taxon>
        <taxon>rosids</taxon>
        <taxon>malvids</taxon>
        <taxon>Brassicales</taxon>
        <taxon>Brassicaceae</taxon>
        <taxon>Coluteocarpeae</taxon>
        <taxon>Microthlaspi</taxon>
    </lineage>
</organism>
<dbReference type="Gene3D" id="3.30.70.330">
    <property type="match status" value="1"/>
</dbReference>
<evidence type="ECO:0000313" key="4">
    <source>
        <dbReference type="Proteomes" id="UP000467841"/>
    </source>
</evidence>
<evidence type="ECO:0000256" key="1">
    <source>
        <dbReference type="PROSITE-ProRule" id="PRU00176"/>
    </source>
</evidence>
<dbReference type="SUPFAM" id="SSF54928">
    <property type="entry name" value="RNA-binding domain, RBD"/>
    <property type="match status" value="1"/>
</dbReference>
<dbReference type="InterPro" id="IPR012677">
    <property type="entry name" value="Nucleotide-bd_a/b_plait_sf"/>
</dbReference>
<evidence type="ECO:0000259" key="2">
    <source>
        <dbReference type="PROSITE" id="PS50102"/>
    </source>
</evidence>
<dbReference type="InterPro" id="IPR035979">
    <property type="entry name" value="RBD_domain_sf"/>
</dbReference>
<evidence type="ECO:0000313" key="3">
    <source>
        <dbReference type="EMBL" id="CAA7044319.1"/>
    </source>
</evidence>